<feature type="region of interest" description="Disordered" evidence="1">
    <location>
        <begin position="253"/>
        <end position="299"/>
    </location>
</feature>
<gene>
    <name evidence="2" type="ORF">GX51_03360</name>
</gene>
<protein>
    <submittedName>
        <fullName evidence="2">Uncharacterized protein</fullName>
    </submittedName>
</protein>
<feature type="compositionally biased region" description="Basic and acidic residues" evidence="1">
    <location>
        <begin position="443"/>
        <end position="453"/>
    </location>
</feature>
<comment type="caution">
    <text evidence="2">The sequence shown here is derived from an EMBL/GenBank/DDBJ whole genome shotgun (WGS) entry which is preliminary data.</text>
</comment>
<keyword evidence="3" id="KW-1185">Reference proteome</keyword>
<evidence type="ECO:0000313" key="3">
    <source>
        <dbReference type="Proteomes" id="UP000224080"/>
    </source>
</evidence>
<organism evidence="2 3">
    <name type="scientific">Blastomyces parvus</name>
    <dbReference type="NCBI Taxonomy" id="2060905"/>
    <lineage>
        <taxon>Eukaryota</taxon>
        <taxon>Fungi</taxon>
        <taxon>Dikarya</taxon>
        <taxon>Ascomycota</taxon>
        <taxon>Pezizomycotina</taxon>
        <taxon>Eurotiomycetes</taxon>
        <taxon>Eurotiomycetidae</taxon>
        <taxon>Onygenales</taxon>
        <taxon>Ajellomycetaceae</taxon>
        <taxon>Blastomyces</taxon>
    </lineage>
</organism>
<sequence>MSSSAAFFQFWWTDLTRDAFLACLPKEDLLSMRLVCHDFAYRTAPVLFAEIDVEFRNGTFTRPARMAALERIGSCIKTFNFNMPHSPETFLPPLLDPVTGEEQTFVYEPQVYASCPAASRLSFPRYGTWEMTELLTKQYPPLFHAVTNVPSFIRAFKAMTSLRHLKVSCDGQGAGHRYRRSVVDYALISLRIAIEQAPLKSLDTLSLLPIHPGALLYLRPNMGFGASPSARKRWSQIRKLSIEMDSFPYDTDATTTTTTTSSNSTTASPINTSPTSTRTSRSRSSSGSSSSSNIKNTTRPKDHLKLLHSYLQSFPTLTHLTFRWRGTKGPCPLSLSTEPCLQPTATEPASTLCPKRSPAPLQPLQFPQLLYAEIENAQVDAAQVSAFIREHRRTLGEFYFENTALRAGGTWDEALAPLTEISGSERWKGKGRGMRKRKKKQQKKEQLQTEREGQGGGEGTGAAAEEMEVPIMFSPVGIGRSQVLKVLWEEERRKDRLKNFRAYGAAGAAGDDDGGGWKSKTHFQRASSRTRELLWCRQDHVKRFLRTSVFSWR</sequence>
<feature type="region of interest" description="Disordered" evidence="1">
    <location>
        <begin position="422"/>
        <end position="461"/>
    </location>
</feature>
<accession>A0A2B7X7E1</accession>
<evidence type="ECO:0000313" key="2">
    <source>
        <dbReference type="EMBL" id="PGH04693.1"/>
    </source>
</evidence>
<dbReference type="Proteomes" id="UP000224080">
    <property type="component" value="Unassembled WGS sequence"/>
</dbReference>
<dbReference type="STRING" id="2060905.A0A2B7X7E1"/>
<feature type="compositionally biased region" description="Low complexity" evidence="1">
    <location>
        <begin position="253"/>
        <end position="297"/>
    </location>
</feature>
<proteinExistence type="predicted"/>
<dbReference type="EMBL" id="PDNC01000036">
    <property type="protein sequence ID" value="PGH04693.1"/>
    <property type="molecule type" value="Genomic_DNA"/>
</dbReference>
<reference evidence="2 3" key="1">
    <citation type="submission" date="2017-10" db="EMBL/GenBank/DDBJ databases">
        <title>Comparative genomics in systemic dimorphic fungi from Ajellomycetaceae.</title>
        <authorList>
            <person name="Munoz J.F."/>
            <person name="Mcewen J.G."/>
            <person name="Clay O.K."/>
            <person name="Cuomo C.A."/>
        </authorList>
    </citation>
    <scope>NUCLEOTIDE SEQUENCE [LARGE SCALE GENOMIC DNA]</scope>
    <source>
        <strain evidence="2 3">UAMH130</strain>
    </source>
</reference>
<dbReference type="OrthoDB" id="5327538at2759"/>
<dbReference type="AlphaFoldDB" id="A0A2B7X7E1"/>
<feature type="compositionally biased region" description="Basic residues" evidence="1">
    <location>
        <begin position="429"/>
        <end position="442"/>
    </location>
</feature>
<name>A0A2B7X7E1_9EURO</name>
<evidence type="ECO:0000256" key="1">
    <source>
        <dbReference type="SAM" id="MobiDB-lite"/>
    </source>
</evidence>